<dbReference type="EMBL" id="BDGG01000002">
    <property type="protein sequence ID" value="GAU91507.1"/>
    <property type="molecule type" value="Genomic_DNA"/>
</dbReference>
<organism evidence="1 2">
    <name type="scientific">Ramazzottius varieornatus</name>
    <name type="common">Water bear</name>
    <name type="synonym">Tardigrade</name>
    <dbReference type="NCBI Taxonomy" id="947166"/>
    <lineage>
        <taxon>Eukaryota</taxon>
        <taxon>Metazoa</taxon>
        <taxon>Ecdysozoa</taxon>
        <taxon>Tardigrada</taxon>
        <taxon>Eutardigrada</taxon>
        <taxon>Parachela</taxon>
        <taxon>Hypsibioidea</taxon>
        <taxon>Ramazzottiidae</taxon>
        <taxon>Ramazzottius</taxon>
    </lineage>
</organism>
<reference evidence="1 2" key="1">
    <citation type="journal article" date="2016" name="Nat. Commun.">
        <title>Extremotolerant tardigrade genome and improved radiotolerance of human cultured cells by tardigrade-unique protein.</title>
        <authorList>
            <person name="Hashimoto T."/>
            <person name="Horikawa D.D."/>
            <person name="Saito Y."/>
            <person name="Kuwahara H."/>
            <person name="Kozuka-Hata H."/>
            <person name="Shin-I T."/>
            <person name="Minakuchi Y."/>
            <person name="Ohishi K."/>
            <person name="Motoyama A."/>
            <person name="Aizu T."/>
            <person name="Enomoto A."/>
            <person name="Kondo K."/>
            <person name="Tanaka S."/>
            <person name="Hara Y."/>
            <person name="Koshikawa S."/>
            <person name="Sagara H."/>
            <person name="Miura T."/>
            <person name="Yokobori S."/>
            <person name="Miyagawa K."/>
            <person name="Suzuki Y."/>
            <person name="Kubo T."/>
            <person name="Oyama M."/>
            <person name="Kohara Y."/>
            <person name="Fujiyama A."/>
            <person name="Arakawa K."/>
            <person name="Katayama T."/>
            <person name="Toyoda A."/>
            <person name="Kunieda T."/>
        </authorList>
    </citation>
    <scope>NUCLEOTIDE SEQUENCE [LARGE SCALE GENOMIC DNA]</scope>
    <source>
        <strain evidence="1 2">YOKOZUNA-1</strain>
    </source>
</reference>
<evidence type="ECO:0000313" key="1">
    <source>
        <dbReference type="EMBL" id="GAU91507.1"/>
    </source>
</evidence>
<comment type="caution">
    <text evidence="1">The sequence shown here is derived from an EMBL/GenBank/DDBJ whole genome shotgun (WGS) entry which is preliminary data.</text>
</comment>
<proteinExistence type="predicted"/>
<gene>
    <name evidence="1" type="primary">RvY_03746-1</name>
    <name evidence="1" type="synonym">RvY_03746.1</name>
    <name evidence="1" type="ORF">RvY_03746</name>
</gene>
<keyword evidence="2" id="KW-1185">Reference proteome</keyword>
<name>A0A1D1UW99_RAMVA</name>
<protein>
    <submittedName>
        <fullName evidence="1">Uncharacterized protein</fullName>
    </submittedName>
</protein>
<accession>A0A1D1UW99</accession>
<sequence>MFHKSCDAEKRQLSPRRIFFPIDAFNLCNIQANSDLLRLCQIAAAGKQHYAMFSAPSRGQKKCLQSLVTLPQAQLLESQGLYSPKSLQTVASRLRHLILVRITLFCQLTNVIGGLNLPPATTDISEVHFQLFSQRLIGVLIHYGH</sequence>
<dbReference type="Proteomes" id="UP000186922">
    <property type="component" value="Unassembled WGS sequence"/>
</dbReference>
<dbReference type="AlphaFoldDB" id="A0A1D1UW99"/>
<evidence type="ECO:0000313" key="2">
    <source>
        <dbReference type="Proteomes" id="UP000186922"/>
    </source>
</evidence>